<dbReference type="SUPFAM" id="SSF48726">
    <property type="entry name" value="Immunoglobulin"/>
    <property type="match status" value="1"/>
</dbReference>
<reference evidence="9 10" key="1">
    <citation type="journal article" date="2007" name="Nature">
        <title>Genome of the marsupial Monodelphis domestica reveals innovation in non-coding sequences.</title>
        <authorList>
            <person name="Mikkelsen T.S."/>
            <person name="Wakefield M.J."/>
            <person name="Aken B."/>
            <person name="Amemiya C.T."/>
            <person name="Chang J.L."/>
            <person name="Duke S."/>
            <person name="Garber M."/>
            <person name="Gentles A.J."/>
            <person name="Goodstadt L."/>
            <person name="Heger A."/>
            <person name="Jurka J."/>
            <person name="Kamal M."/>
            <person name="Mauceli E."/>
            <person name="Searle S.M."/>
            <person name="Sharpe T."/>
            <person name="Baker M.L."/>
            <person name="Batzer M.A."/>
            <person name="Benos P.V."/>
            <person name="Belov K."/>
            <person name="Clamp M."/>
            <person name="Cook A."/>
            <person name="Cuff J."/>
            <person name="Das R."/>
            <person name="Davidow L."/>
            <person name="Deakin J.E."/>
            <person name="Fazzari M.J."/>
            <person name="Glass J.L."/>
            <person name="Grabherr M."/>
            <person name="Greally J.M."/>
            <person name="Gu W."/>
            <person name="Hore T.A."/>
            <person name="Huttley G.A."/>
            <person name="Kleber M."/>
            <person name="Jirtle R.L."/>
            <person name="Koina E."/>
            <person name="Lee J.T."/>
            <person name="Mahony S."/>
            <person name="Marra M.A."/>
            <person name="Miller R.D."/>
            <person name="Nicholls R.D."/>
            <person name="Oda M."/>
            <person name="Papenfuss A.T."/>
            <person name="Parra Z.E."/>
            <person name="Pollock D.D."/>
            <person name="Ray D.A."/>
            <person name="Schein J.E."/>
            <person name="Speed T.P."/>
            <person name="Thompson K."/>
            <person name="VandeBerg J.L."/>
            <person name="Wade C.M."/>
            <person name="Walker J.A."/>
            <person name="Waters P.D."/>
            <person name="Webber C."/>
            <person name="Weidman J.R."/>
            <person name="Xie X."/>
            <person name="Zody M.C."/>
            <person name="Baldwin J."/>
            <person name="Abdouelleil A."/>
            <person name="Abdulkadir J."/>
            <person name="Abebe A."/>
            <person name="Abera B."/>
            <person name="Abreu J."/>
            <person name="Acer S.C."/>
            <person name="Aftuck L."/>
            <person name="Alexander A."/>
            <person name="An P."/>
            <person name="Anderson E."/>
            <person name="Anderson S."/>
            <person name="Arachi H."/>
            <person name="Azer M."/>
            <person name="Bachantsang P."/>
            <person name="Barry A."/>
            <person name="Bayul T."/>
            <person name="Berlin A."/>
            <person name="Bessette D."/>
            <person name="Bloom T."/>
            <person name="Bloom T."/>
            <person name="Boguslavskiy L."/>
            <person name="Bonnet C."/>
            <person name="Boukhgalter B."/>
            <person name="Bourzgui I."/>
            <person name="Brown A."/>
            <person name="Cahill P."/>
            <person name="Channer S."/>
            <person name="Cheshatsang Y."/>
            <person name="Chuda L."/>
            <person name="Citroen M."/>
            <person name="Collymore A."/>
            <person name="Cooke P."/>
            <person name="Costello M."/>
            <person name="D'Aco K."/>
            <person name="Daza R."/>
            <person name="De Haan G."/>
            <person name="DeGray S."/>
            <person name="DeMaso C."/>
            <person name="Dhargay N."/>
            <person name="Dooley K."/>
            <person name="Dooley E."/>
            <person name="Doricent M."/>
            <person name="Dorje P."/>
            <person name="Dorjee K."/>
            <person name="Dupes A."/>
            <person name="Elong R."/>
            <person name="Falk J."/>
            <person name="Farina A."/>
            <person name="Faro S."/>
            <person name="Ferguson D."/>
            <person name="Fisher S."/>
            <person name="Foley C.D."/>
            <person name="Franke A."/>
            <person name="Friedrich D."/>
            <person name="Gadbois L."/>
            <person name="Gearin G."/>
            <person name="Gearin C.R."/>
            <person name="Giannoukos G."/>
            <person name="Goode T."/>
            <person name="Graham J."/>
            <person name="Grandbois E."/>
            <person name="Grewal S."/>
            <person name="Gyaltsen K."/>
            <person name="Hafez N."/>
            <person name="Hagos B."/>
            <person name="Hall J."/>
            <person name="Henson C."/>
            <person name="Hollinger A."/>
            <person name="Honan T."/>
            <person name="Huard M.D."/>
            <person name="Hughes L."/>
            <person name="Hurhula B."/>
            <person name="Husby M.E."/>
            <person name="Kamat A."/>
            <person name="Kanga B."/>
            <person name="Kashin S."/>
            <person name="Khazanovich D."/>
            <person name="Kisner P."/>
            <person name="Lance K."/>
            <person name="Lara M."/>
            <person name="Lee W."/>
            <person name="Lennon N."/>
            <person name="Letendre F."/>
            <person name="LeVine R."/>
            <person name="Lipovsky A."/>
            <person name="Liu X."/>
            <person name="Liu J."/>
            <person name="Liu S."/>
            <person name="Lokyitsang T."/>
            <person name="Lokyitsang Y."/>
            <person name="Lubonja R."/>
            <person name="Lui A."/>
            <person name="MacDonald P."/>
            <person name="Magnisalis V."/>
            <person name="Maru K."/>
            <person name="Matthews C."/>
            <person name="McCusker W."/>
            <person name="McDonough S."/>
            <person name="Mehta T."/>
            <person name="Meldrim J."/>
            <person name="Meneus L."/>
            <person name="Mihai O."/>
            <person name="Mihalev A."/>
            <person name="Mihova T."/>
            <person name="Mittelman R."/>
            <person name="Mlenga V."/>
            <person name="Montmayeur A."/>
            <person name="Mulrain L."/>
            <person name="Navidi A."/>
            <person name="Naylor J."/>
            <person name="Negash T."/>
            <person name="Nguyen T."/>
            <person name="Nguyen N."/>
            <person name="Nicol R."/>
            <person name="Norbu C."/>
            <person name="Norbu N."/>
            <person name="Novod N."/>
            <person name="O'Neill B."/>
            <person name="Osman S."/>
            <person name="Markiewicz E."/>
            <person name="Oyono O.L."/>
            <person name="Patti C."/>
            <person name="Phunkhang P."/>
            <person name="Pierre F."/>
            <person name="Priest M."/>
            <person name="Raghuraman S."/>
            <person name="Rege F."/>
            <person name="Reyes R."/>
            <person name="Rise C."/>
            <person name="Rogov P."/>
            <person name="Ross K."/>
            <person name="Ryan E."/>
            <person name="Settipalli S."/>
            <person name="Shea T."/>
            <person name="Sherpa N."/>
            <person name="Shi L."/>
            <person name="Shih D."/>
            <person name="Sparrow T."/>
            <person name="Spaulding J."/>
            <person name="Stalker J."/>
            <person name="Stange-Thomann N."/>
            <person name="Stavropoulos S."/>
            <person name="Stone C."/>
            <person name="Strader C."/>
            <person name="Tesfaye S."/>
            <person name="Thomson T."/>
            <person name="Thoulutsang Y."/>
            <person name="Thoulutsang D."/>
            <person name="Topham K."/>
            <person name="Topping I."/>
            <person name="Tsamla T."/>
            <person name="Vassiliev H."/>
            <person name="Vo A."/>
            <person name="Wangchuk T."/>
            <person name="Wangdi T."/>
            <person name="Weiand M."/>
            <person name="Wilkinson J."/>
            <person name="Wilson A."/>
            <person name="Yadav S."/>
            <person name="Young G."/>
            <person name="Yu Q."/>
            <person name="Zembek L."/>
            <person name="Zhong D."/>
            <person name="Zimmer A."/>
            <person name="Zwirko Z."/>
            <person name="Jaffe D.B."/>
            <person name="Alvarez P."/>
            <person name="Brockman W."/>
            <person name="Butler J."/>
            <person name="Chin C."/>
            <person name="Gnerre S."/>
            <person name="MacCallum I."/>
            <person name="Graves J.A."/>
            <person name="Ponting C.P."/>
            <person name="Breen M."/>
            <person name="Samollow P.B."/>
            <person name="Lander E.S."/>
            <person name="Lindblad-Toh K."/>
        </authorList>
    </citation>
    <scope>NUCLEOTIDE SEQUENCE [LARGE SCALE GENOMIC DNA]</scope>
</reference>
<dbReference type="SUPFAM" id="SSF54452">
    <property type="entry name" value="MHC antigen-recognition domain"/>
    <property type="match status" value="1"/>
</dbReference>
<dbReference type="InterPro" id="IPR007110">
    <property type="entry name" value="Ig-like_dom"/>
</dbReference>
<dbReference type="InterPro" id="IPR013783">
    <property type="entry name" value="Ig-like_fold"/>
</dbReference>
<dbReference type="PROSITE" id="PS50835">
    <property type="entry name" value="IG_LIKE"/>
    <property type="match status" value="1"/>
</dbReference>
<dbReference type="FunFam" id="3.30.500.10:FF:000003">
    <property type="entry name" value="IgG receptor FcRn large subunit p51"/>
    <property type="match status" value="1"/>
</dbReference>
<name>A0A5F8GN36_MONDO</name>
<dbReference type="GO" id="GO:0006955">
    <property type="term" value="P:immune response"/>
    <property type="evidence" value="ECO:0000318"/>
    <property type="project" value="GO_Central"/>
</dbReference>
<dbReference type="InParanoid" id="A0A5F8GN36"/>
<evidence type="ECO:0000256" key="1">
    <source>
        <dbReference type="ARBA" id="ARBA00004236"/>
    </source>
</evidence>
<dbReference type="AlphaFoldDB" id="A0A5F8GN36"/>
<evidence type="ECO:0000313" key="10">
    <source>
        <dbReference type="Proteomes" id="UP000002280"/>
    </source>
</evidence>
<evidence type="ECO:0000256" key="2">
    <source>
        <dbReference type="ARBA" id="ARBA00022475"/>
    </source>
</evidence>
<dbReference type="InterPro" id="IPR003006">
    <property type="entry name" value="Ig/MHC_CS"/>
</dbReference>
<dbReference type="OMA" id="GQRTHEQ"/>
<dbReference type="Pfam" id="PF00129">
    <property type="entry name" value="MHC_I"/>
    <property type="match status" value="1"/>
</dbReference>
<evidence type="ECO:0000256" key="4">
    <source>
        <dbReference type="ARBA" id="ARBA00023136"/>
    </source>
</evidence>
<keyword evidence="2" id="KW-1003">Cell membrane</keyword>
<sequence>MEKQPGELQNLEDYHRHEVQFIAVGKTSLLDYKILHVIDGVNVCIYDKKNKQLRVKEAWISLALGEEFIKEKKKVIWESEVYFHLALKFLLQNDTSSHKNHTIQILAVCELDGDIEVTSQVRIAIDGEAFFQVDDQADQWDFLKPLAKQFKSLLKSHFWTDLRKQTMKQYCVNMMRKILQYSPVKKNVPPQVTVSHHDDPDGNITLSCLATGFYPCSIQLHWEKNEQLGVWGQERSSGTLPNADDTFYLQVTLEVPPSDTVTGYTCVVQHSALEMPVTYPVPTKPLPSEYPWPVALGILVAFIIVLSCAGIFTVWKKKTGQRTHEQATMDGIQLSTQTH</sequence>
<dbReference type="Bgee" id="ENSMODG00000038169">
    <property type="expression patterns" value="Expressed in spinal cord and 2 other cell types or tissues"/>
</dbReference>
<dbReference type="GeneTree" id="ENSGT01120000271825"/>
<keyword evidence="7" id="KW-1133">Transmembrane helix</keyword>
<proteinExistence type="predicted"/>
<dbReference type="PANTHER" id="PTHR16675">
    <property type="entry name" value="MHC CLASS I-RELATED"/>
    <property type="match status" value="1"/>
</dbReference>
<dbReference type="Pfam" id="PF07654">
    <property type="entry name" value="C1-set"/>
    <property type="match status" value="1"/>
</dbReference>
<dbReference type="SMART" id="SM00407">
    <property type="entry name" value="IGc1"/>
    <property type="match status" value="1"/>
</dbReference>
<evidence type="ECO:0000259" key="8">
    <source>
        <dbReference type="PROSITE" id="PS50835"/>
    </source>
</evidence>
<dbReference type="STRING" id="13616.ENSMODP00000048581"/>
<keyword evidence="10" id="KW-1185">Reference proteome</keyword>
<organism evidence="9 10">
    <name type="scientific">Monodelphis domestica</name>
    <name type="common">Gray short-tailed opossum</name>
    <dbReference type="NCBI Taxonomy" id="13616"/>
    <lineage>
        <taxon>Eukaryota</taxon>
        <taxon>Metazoa</taxon>
        <taxon>Chordata</taxon>
        <taxon>Craniata</taxon>
        <taxon>Vertebrata</taxon>
        <taxon>Euteleostomi</taxon>
        <taxon>Mammalia</taxon>
        <taxon>Metatheria</taxon>
        <taxon>Didelphimorphia</taxon>
        <taxon>Didelphidae</taxon>
        <taxon>Monodelphis</taxon>
    </lineage>
</organism>
<dbReference type="Gene3D" id="3.30.500.10">
    <property type="entry name" value="MHC class I-like antigen recognition-like"/>
    <property type="match status" value="1"/>
</dbReference>
<reference evidence="9" key="3">
    <citation type="submission" date="2025-09" db="UniProtKB">
        <authorList>
            <consortium name="Ensembl"/>
        </authorList>
    </citation>
    <scope>IDENTIFICATION</scope>
</reference>
<dbReference type="FunFam" id="2.60.40.10:FF:002056">
    <property type="entry name" value="MHC class I antigen"/>
    <property type="match status" value="1"/>
</dbReference>
<keyword evidence="3" id="KW-0732">Signal</keyword>
<feature type="domain" description="Ig-like" evidence="8">
    <location>
        <begin position="190"/>
        <end position="278"/>
    </location>
</feature>
<evidence type="ECO:0000313" key="9">
    <source>
        <dbReference type="Ensembl" id="ENSMODP00000048581.1"/>
    </source>
</evidence>
<evidence type="ECO:0000256" key="7">
    <source>
        <dbReference type="SAM" id="Phobius"/>
    </source>
</evidence>
<keyword evidence="4 7" id="KW-0472">Membrane</keyword>
<dbReference type="InterPro" id="IPR036179">
    <property type="entry name" value="Ig-like_dom_sf"/>
</dbReference>
<dbReference type="GO" id="GO:0005615">
    <property type="term" value="C:extracellular space"/>
    <property type="evidence" value="ECO:0000318"/>
    <property type="project" value="GO_Central"/>
</dbReference>
<reference evidence="9" key="2">
    <citation type="submission" date="2025-08" db="UniProtKB">
        <authorList>
            <consortium name="Ensembl"/>
        </authorList>
    </citation>
    <scope>IDENTIFICATION</scope>
</reference>
<keyword evidence="6" id="KW-0325">Glycoprotein</keyword>
<dbReference type="GO" id="GO:0009897">
    <property type="term" value="C:external side of plasma membrane"/>
    <property type="evidence" value="ECO:0000318"/>
    <property type="project" value="GO_Central"/>
</dbReference>
<evidence type="ECO:0000256" key="3">
    <source>
        <dbReference type="ARBA" id="ARBA00022729"/>
    </source>
</evidence>
<dbReference type="InterPro" id="IPR050208">
    <property type="entry name" value="MHC_class-I_related"/>
</dbReference>
<keyword evidence="5" id="KW-1015">Disulfide bond</keyword>
<keyword evidence="7" id="KW-0812">Transmembrane</keyword>
<dbReference type="PROSITE" id="PS00290">
    <property type="entry name" value="IG_MHC"/>
    <property type="match status" value="1"/>
</dbReference>
<dbReference type="Proteomes" id="UP000002280">
    <property type="component" value="Chromosome 1"/>
</dbReference>
<protein>
    <recommendedName>
        <fullName evidence="8">Ig-like domain-containing protein</fullName>
    </recommendedName>
</protein>
<dbReference type="Gene3D" id="2.60.40.10">
    <property type="entry name" value="Immunoglobulins"/>
    <property type="match status" value="1"/>
</dbReference>
<dbReference type="InterPro" id="IPR003597">
    <property type="entry name" value="Ig_C1-set"/>
</dbReference>
<dbReference type="InterPro" id="IPR037055">
    <property type="entry name" value="MHC_I-like_Ag-recog_sf"/>
</dbReference>
<dbReference type="InterPro" id="IPR011162">
    <property type="entry name" value="MHC_I/II-like_Ag-recog"/>
</dbReference>
<evidence type="ECO:0000256" key="5">
    <source>
        <dbReference type="ARBA" id="ARBA00023157"/>
    </source>
</evidence>
<dbReference type="PANTHER" id="PTHR16675:SF67">
    <property type="entry name" value="IG-LIKE DOMAIN-CONTAINING PROTEIN"/>
    <property type="match status" value="1"/>
</dbReference>
<dbReference type="Ensembl" id="ENSMODT00000060122.1">
    <property type="protein sequence ID" value="ENSMODP00000048581.1"/>
    <property type="gene ID" value="ENSMODG00000038169.1"/>
</dbReference>
<dbReference type="InterPro" id="IPR011161">
    <property type="entry name" value="MHC_I-like_Ag-recog"/>
</dbReference>
<feature type="transmembrane region" description="Helical" evidence="7">
    <location>
        <begin position="290"/>
        <end position="315"/>
    </location>
</feature>
<evidence type="ECO:0000256" key="6">
    <source>
        <dbReference type="ARBA" id="ARBA00023180"/>
    </source>
</evidence>
<accession>A0A5F8GN36</accession>
<comment type="subcellular location">
    <subcellularLocation>
        <location evidence="1">Cell membrane</location>
    </subcellularLocation>
</comment>